<dbReference type="InterPro" id="IPR008969">
    <property type="entry name" value="CarboxyPept-like_regulatory"/>
</dbReference>
<evidence type="ECO:0000313" key="3">
    <source>
        <dbReference type="Proteomes" id="UP000077177"/>
    </source>
</evidence>
<dbReference type="RefSeq" id="WP_066402359.1">
    <property type="nucleotide sequence ID" value="NZ_CP011390.1"/>
</dbReference>
<dbReference type="SUPFAM" id="SSF49464">
    <property type="entry name" value="Carboxypeptidase regulatory domain-like"/>
    <property type="match status" value="1"/>
</dbReference>
<dbReference type="Proteomes" id="UP000077177">
    <property type="component" value="Chromosome"/>
</dbReference>
<dbReference type="EMBL" id="CP011390">
    <property type="protein sequence ID" value="ANE50076.1"/>
    <property type="molecule type" value="Genomic_DNA"/>
</dbReference>
<evidence type="ECO:0000313" key="2">
    <source>
        <dbReference type="EMBL" id="ANE50076.1"/>
    </source>
</evidence>
<protein>
    <recommendedName>
        <fullName evidence="4">Carboxypeptidase-like regulatory domain-containing protein</fullName>
    </recommendedName>
</protein>
<evidence type="ECO:0008006" key="4">
    <source>
        <dbReference type="Google" id="ProtNLM"/>
    </source>
</evidence>
<evidence type="ECO:0000256" key="1">
    <source>
        <dbReference type="SAM" id="SignalP"/>
    </source>
</evidence>
<dbReference type="STRING" id="1492898.SY85_05760"/>
<organism evidence="2 3">
    <name type="scientific">Flavisolibacter tropicus</name>
    <dbReference type="NCBI Taxonomy" id="1492898"/>
    <lineage>
        <taxon>Bacteria</taxon>
        <taxon>Pseudomonadati</taxon>
        <taxon>Bacteroidota</taxon>
        <taxon>Chitinophagia</taxon>
        <taxon>Chitinophagales</taxon>
        <taxon>Chitinophagaceae</taxon>
        <taxon>Flavisolibacter</taxon>
    </lineage>
</organism>
<reference evidence="3" key="1">
    <citation type="submission" date="2015-01" db="EMBL/GenBank/DDBJ databases">
        <title>Flavisolibacter sp./LCS9/ whole genome sequencing.</title>
        <authorList>
            <person name="Kim M.K."/>
            <person name="Srinivasan S."/>
            <person name="Lee J.-J."/>
        </authorList>
    </citation>
    <scope>NUCLEOTIDE SEQUENCE [LARGE SCALE GENOMIC DNA]</scope>
    <source>
        <strain evidence="3">LCS9</strain>
    </source>
</reference>
<feature type="chain" id="PRO_5008001105" description="Carboxypeptidase-like regulatory domain-containing protein" evidence="1">
    <location>
        <begin position="21"/>
        <end position="215"/>
    </location>
</feature>
<dbReference type="AlphaFoldDB" id="A0A172TSU6"/>
<keyword evidence="1" id="KW-0732">Signal</keyword>
<sequence length="215" mass="23998">MKRFLPILLLVLFGALKANAQFETVKDSVVQLYGIVMTADSLVGIPAVSVTVKGSNRGTMTNNQGVFSIVVLKGDEIEFTHVSYKTKVVTIPRDLKGSQQSIVQLMVEDTVYLPATIIRPRPTPQQFERDFVKTKVPDDDIEVARQNNSVAKRRVLMQSVPSDGAGATALQFRNMANKATYYGQVPPQNIFNPAAWAEFIKAWKRGDFKRKSYDE</sequence>
<gene>
    <name evidence="2" type="ORF">SY85_05760</name>
</gene>
<proteinExistence type="predicted"/>
<name>A0A172TSU6_9BACT</name>
<reference evidence="2 3" key="2">
    <citation type="journal article" date="2016" name="Int. J. Syst. Evol. Microbiol.">
        <title>Flavisolibacter tropicus sp. nov., isolated from tropical soil.</title>
        <authorList>
            <person name="Lee J.J."/>
            <person name="Kang M.S."/>
            <person name="Kim G.S."/>
            <person name="Lee C.S."/>
            <person name="Lim S."/>
            <person name="Lee J."/>
            <person name="Roh S.H."/>
            <person name="Kang H."/>
            <person name="Ha J.M."/>
            <person name="Bae S."/>
            <person name="Jung H.Y."/>
            <person name="Kim M.K."/>
        </authorList>
    </citation>
    <scope>NUCLEOTIDE SEQUENCE [LARGE SCALE GENOMIC DNA]</scope>
    <source>
        <strain evidence="2 3">LCS9</strain>
    </source>
</reference>
<dbReference type="Pfam" id="PF13715">
    <property type="entry name" value="CarbopepD_reg_2"/>
    <property type="match status" value="1"/>
</dbReference>
<keyword evidence="3" id="KW-1185">Reference proteome</keyword>
<feature type="signal peptide" evidence="1">
    <location>
        <begin position="1"/>
        <end position="20"/>
    </location>
</feature>
<dbReference type="OrthoDB" id="1115630at2"/>
<accession>A0A172TSU6</accession>
<dbReference type="KEGG" id="fla:SY85_05760"/>